<keyword evidence="6 10" id="KW-0653">Protein transport</keyword>
<keyword evidence="7 11" id="KW-1133">Transmembrane helix</keyword>
<evidence type="ECO:0000256" key="2">
    <source>
        <dbReference type="ARBA" id="ARBA00008473"/>
    </source>
</evidence>
<dbReference type="GO" id="GO:0005484">
    <property type="term" value="F:SNAP receptor activity"/>
    <property type="evidence" value="ECO:0007669"/>
    <property type="project" value="TreeGrafter"/>
</dbReference>
<organism evidence="12 13">
    <name type="scientific">Drosophila guanche</name>
    <name type="common">Fruit fly</name>
    <dbReference type="NCBI Taxonomy" id="7266"/>
    <lineage>
        <taxon>Eukaryota</taxon>
        <taxon>Metazoa</taxon>
        <taxon>Ecdysozoa</taxon>
        <taxon>Arthropoda</taxon>
        <taxon>Hexapoda</taxon>
        <taxon>Insecta</taxon>
        <taxon>Pterygota</taxon>
        <taxon>Neoptera</taxon>
        <taxon>Endopterygota</taxon>
        <taxon>Diptera</taxon>
        <taxon>Brachycera</taxon>
        <taxon>Muscomorpha</taxon>
        <taxon>Ephydroidea</taxon>
        <taxon>Drosophilidae</taxon>
        <taxon>Drosophila</taxon>
        <taxon>Sophophora</taxon>
    </lineage>
</organism>
<gene>
    <name evidence="12" type="ORF">DGUA_6G015784</name>
</gene>
<keyword evidence="4 10" id="KW-0813">Transport</keyword>
<dbReference type="GO" id="GO:0005797">
    <property type="term" value="C:Golgi medial cisterna"/>
    <property type="evidence" value="ECO:0007669"/>
    <property type="project" value="TreeGrafter"/>
</dbReference>
<dbReference type="EMBL" id="OUUW01000013">
    <property type="protein sequence ID" value="SPP87973.1"/>
    <property type="molecule type" value="Genomic_DNA"/>
</dbReference>
<accession>A0A3B0K3W4</accession>
<dbReference type="InterPro" id="IPR023601">
    <property type="entry name" value="Golgi_SNAP_su1"/>
</dbReference>
<protein>
    <recommendedName>
        <fullName evidence="3 10">Golgi SNAP receptor complex member 1</fullName>
    </recommendedName>
</protein>
<evidence type="ECO:0000256" key="6">
    <source>
        <dbReference type="ARBA" id="ARBA00022927"/>
    </source>
</evidence>
<dbReference type="PANTHER" id="PTHR21094:SF2">
    <property type="entry name" value="GOLGI SNAP RECEPTOR COMPLEX MEMBER 1"/>
    <property type="match status" value="1"/>
</dbReference>
<keyword evidence="9 10" id="KW-0472">Membrane</keyword>
<dbReference type="GO" id="GO:0015031">
    <property type="term" value="P:protein transport"/>
    <property type="evidence" value="ECO:0007669"/>
    <property type="project" value="UniProtKB-KW"/>
</dbReference>
<evidence type="ECO:0000256" key="11">
    <source>
        <dbReference type="SAM" id="Phobius"/>
    </source>
</evidence>
<dbReference type="GO" id="GO:0048219">
    <property type="term" value="P:inter-Golgi cisterna vesicle-mediated transport"/>
    <property type="evidence" value="ECO:0007669"/>
    <property type="project" value="TreeGrafter"/>
</dbReference>
<evidence type="ECO:0000313" key="13">
    <source>
        <dbReference type="Proteomes" id="UP000268350"/>
    </source>
</evidence>
<evidence type="ECO:0000256" key="8">
    <source>
        <dbReference type="ARBA" id="ARBA00023034"/>
    </source>
</evidence>
<dbReference type="GO" id="GO:0031201">
    <property type="term" value="C:SNARE complex"/>
    <property type="evidence" value="ECO:0007669"/>
    <property type="project" value="TreeGrafter"/>
</dbReference>
<dbReference type="Proteomes" id="UP000268350">
    <property type="component" value="Unassembled WGS sequence"/>
</dbReference>
<comment type="subcellular location">
    <subcellularLocation>
        <location evidence="1">Golgi apparatus membrane</location>
        <topology evidence="1">Single-pass type IV membrane protein</topology>
    </subcellularLocation>
</comment>
<keyword evidence="8 10" id="KW-0333">Golgi apparatus</keyword>
<evidence type="ECO:0000256" key="10">
    <source>
        <dbReference type="PIRNR" id="PIRNR027109"/>
    </source>
</evidence>
<evidence type="ECO:0000256" key="1">
    <source>
        <dbReference type="ARBA" id="ARBA00004409"/>
    </source>
</evidence>
<reference evidence="13" key="1">
    <citation type="submission" date="2018-01" db="EMBL/GenBank/DDBJ databases">
        <authorList>
            <person name="Alioto T."/>
            <person name="Alioto T."/>
        </authorList>
    </citation>
    <scope>NUCLEOTIDE SEQUENCE [LARGE SCALE GENOMIC DNA]</scope>
</reference>
<dbReference type="OMA" id="EILRDYC"/>
<evidence type="ECO:0000256" key="5">
    <source>
        <dbReference type="ARBA" id="ARBA00022692"/>
    </source>
</evidence>
<feature type="transmembrane region" description="Helical" evidence="11">
    <location>
        <begin position="217"/>
        <end position="235"/>
    </location>
</feature>
<dbReference type="GO" id="GO:0006888">
    <property type="term" value="P:endoplasmic reticulum to Golgi vesicle-mediated transport"/>
    <property type="evidence" value="ECO:0007669"/>
    <property type="project" value="InterPro"/>
</dbReference>
<evidence type="ECO:0000256" key="7">
    <source>
        <dbReference type="ARBA" id="ARBA00022989"/>
    </source>
</evidence>
<evidence type="ECO:0000256" key="9">
    <source>
        <dbReference type="ARBA" id="ARBA00023136"/>
    </source>
</evidence>
<dbReference type="Pfam" id="PF12352">
    <property type="entry name" value="V-SNARE_C"/>
    <property type="match status" value="1"/>
</dbReference>
<evidence type="ECO:0000256" key="3">
    <source>
        <dbReference type="ARBA" id="ARBA00015612"/>
    </source>
</evidence>
<keyword evidence="10" id="KW-0931">ER-Golgi transport</keyword>
<keyword evidence="5 11" id="KW-0812">Transmembrane</keyword>
<dbReference type="GO" id="GO:0005801">
    <property type="term" value="C:cis-Golgi network"/>
    <property type="evidence" value="ECO:0007669"/>
    <property type="project" value="InterPro"/>
</dbReference>
<comment type="similarity">
    <text evidence="2 10">Belongs to the GOSR1 family.</text>
</comment>
<comment type="function">
    <text evidence="10">Involved in transport from the ER to the Golgi apparatus as well as in intra-Golgi transport. It belongs to a super-family of proteins called t-SNAREs or soluble NSF (N-ethylmaleimide-sensitive factor) attachment protein receptor.</text>
</comment>
<dbReference type="STRING" id="7266.A0A3B0K3W4"/>
<dbReference type="PANTHER" id="PTHR21094">
    <property type="entry name" value="GOS-28 SNARE- RELATED"/>
    <property type="match status" value="1"/>
</dbReference>
<dbReference type="PIRSF" id="PIRSF027109">
    <property type="entry name" value="Golgi_SNARE"/>
    <property type="match status" value="1"/>
</dbReference>
<evidence type="ECO:0000256" key="4">
    <source>
        <dbReference type="ARBA" id="ARBA00022448"/>
    </source>
</evidence>
<keyword evidence="13" id="KW-1185">Reference proteome</keyword>
<keyword evidence="12" id="KW-0675">Receptor</keyword>
<dbReference type="AlphaFoldDB" id="A0A3B0K3W4"/>
<dbReference type="GO" id="GO:0000139">
    <property type="term" value="C:Golgi membrane"/>
    <property type="evidence" value="ECO:0007669"/>
    <property type="project" value="UniProtKB-SubCell"/>
</dbReference>
<evidence type="ECO:0000313" key="12">
    <source>
        <dbReference type="EMBL" id="SPP87973.1"/>
    </source>
</evidence>
<dbReference type="OrthoDB" id="422156at2759"/>
<proteinExistence type="inferred from homology"/>
<comment type="subunit">
    <text evidence="10">Component of several multiprotein Golgi SNARE complexes.</text>
</comment>
<dbReference type="GO" id="GO:0006906">
    <property type="term" value="P:vesicle fusion"/>
    <property type="evidence" value="ECO:0007669"/>
    <property type="project" value="TreeGrafter"/>
</dbReference>
<name>A0A3B0K3W4_DROGU</name>
<sequence length="236" mass="26082">MGSSSYDVLRKQARTLENDIDLKLVAFSKIGAGSGGSSGIGNSNISNSSADTSPLLGDHVFDSLSEEIEQMLEKLSTLNESMSDLPATGAAAMHTLQRHREILHGYRQEFNKICANHTVRIEREELLRGSGLTTSGSPSISGLSRREMYMKETGHLSSASHLVNDQINIAIETRDNLHAQRQAFKRLQTRFNDISNRFPLISSLIQRINIKKRRDSLILGAVVALCVILLLIYAFN</sequence>